<gene>
    <name evidence="7" type="ORF">HMPREF3225_01810</name>
</gene>
<dbReference type="PANTHER" id="PTHR10465">
    <property type="entry name" value="TRANSMEMBRANE GTPASE FZO1"/>
    <property type="match status" value="1"/>
</dbReference>
<sequence>MYCDKGEALMINQSQLDHLYKLKKEIEKSNNKQLINTINQVIKKVYLNQFTISFVGHFSAGKSTLINLLLEQDILPSSPVPTTSNTAIVSVAEEEGIIANITGQQYTRLKTYDEVKQMNRLNVDVESIEIAINSTKFKPGFTLQDTPGVDSNISTHLSSTEQYMYTSNLIVYTVDYNHVQSALNFKFLKRMNEAGLPVVFVINQIDKHQEEELSFDTFKKKVAQSIKEWDINVEQIYYVSKFEHPHNQLKDLSRDLVTMDEHRESINQYVERTLDFIAHSQLSYIQSELQNILETLDIEEQDFQEAYLRFQQNQAVSEEAKMLNNPQELLRFLKMKRKDILENAYIMTHDMREQIRFYLESMSKDFKVHGFLNKKKKKEAEQQRRLKLVIDMLQDKVNQQIRQPMREDMSFLTRFINNSTVTSNILNQHYHIDEALVSSLYQPQTAISNTYVLTFSDDTLKAIRKFVEQESEPLFEQASKYAQANDLSDDADNDLTIYERFIELKQLKESLTTKNYRHYYIHLDDSLDKLIGRTETNYMLSETTDSHEHNHIETVKHKEKTQHADIAEGLNIIKDIPLFEQTKMDIQDTLKRMNQNIVKIAVFGTFSAGKSSLINALLGDTYLVSSPNPTTAATTELSYGEQSYITLKTNDQLVAELNDILKYHHLSFDSLEALLKSDLNQIKQKLPKNQLAFINAIEKHASLYQTMLTQGTKHNIEQAEIKKWSSEDAYAAFVKTVHLKLPIEWLQDKIIVDSLGLHSNNQRHTNETEQILTSADLILYVSYFNHSFTDNDKAFIEHMKAMNQLNDHQSFKMIVNAIDLAESKNDIDSVKEYVFNALNQVGLKSEIYTVSSRIGLKRKDEGIINLRDSIDYFAKVEAKSILETQMIHQLAQIKQAYAELIDDYYNNEAQLRTRNNKLQQYQQETHVATQLITTSSQLSINEIDDQIYYLNDRLKLQLLDDVKSVFNSQLTQHPDFSKQKSDATKDYLTQIHQRFYLEQTLITERIKKHFQQDIERQLSPVLKKLEQVHIFIQPELNINIEISNTPILTIELEDMLKVLPKNLTKRNILNHNIQRKIQQNIAQQTLHLIQNGLNDLRHKLQKVIKDMEDQYEHVFLDLENEVQTQIQTLLSFKLDNQLITSIEHAARQLDHILQGKEGRTYDE</sequence>
<dbReference type="GO" id="GO:0016787">
    <property type="term" value="F:hydrolase activity"/>
    <property type="evidence" value="ECO:0007669"/>
    <property type="project" value="UniProtKB-KW"/>
</dbReference>
<dbReference type="Gene3D" id="3.40.50.300">
    <property type="entry name" value="P-loop containing nucleotide triphosphate hydrolases"/>
    <property type="match status" value="2"/>
</dbReference>
<protein>
    <submittedName>
        <fullName evidence="7">Dynamin family protein</fullName>
    </submittedName>
</protein>
<organism evidence="7 8">
    <name type="scientific">Staphylococcus lugdunensis</name>
    <dbReference type="NCBI Taxonomy" id="28035"/>
    <lineage>
        <taxon>Bacteria</taxon>
        <taxon>Bacillati</taxon>
        <taxon>Bacillota</taxon>
        <taxon>Bacilli</taxon>
        <taxon>Bacillales</taxon>
        <taxon>Staphylococcaceae</taxon>
        <taxon>Staphylococcus</taxon>
    </lineage>
</organism>
<evidence type="ECO:0000256" key="2">
    <source>
        <dbReference type="ARBA" id="ARBA00022741"/>
    </source>
</evidence>
<proteinExistence type="predicted"/>
<reference evidence="7 8" key="1">
    <citation type="submission" date="2016-01" db="EMBL/GenBank/DDBJ databases">
        <authorList>
            <person name="Mitreva M."/>
            <person name="Pepin K.H."/>
            <person name="Mihindukulasuriya K.A."/>
            <person name="Fulton R."/>
            <person name="Fronick C."/>
            <person name="O'Laughlin M."/>
            <person name="Miner T."/>
            <person name="Herter B."/>
            <person name="Rosa B.A."/>
            <person name="Cordes M."/>
            <person name="Tomlinson C."/>
            <person name="Wollam A."/>
            <person name="Palsikar V.B."/>
            <person name="Mardis E.R."/>
            <person name="Wilson R.K."/>
        </authorList>
    </citation>
    <scope>NUCLEOTIDE SEQUENCE [LARGE SCALE GENOMIC DNA]</scope>
    <source>
        <strain evidence="7 8">MJR7738</strain>
    </source>
</reference>
<name>A0ABD4EET2_STALU</name>
<dbReference type="SUPFAM" id="SSF52540">
    <property type="entry name" value="P-loop containing nucleoside triphosphate hydrolases"/>
    <property type="match status" value="2"/>
</dbReference>
<dbReference type="CDD" id="cd09912">
    <property type="entry name" value="DLP_2"/>
    <property type="match status" value="1"/>
</dbReference>
<dbReference type="InterPro" id="IPR027417">
    <property type="entry name" value="P-loop_NTPase"/>
</dbReference>
<comment type="subcellular location">
    <subcellularLocation>
        <location evidence="1">Membrane</location>
    </subcellularLocation>
</comment>
<keyword evidence="5" id="KW-0472">Membrane</keyword>
<evidence type="ECO:0000313" key="8">
    <source>
        <dbReference type="Proteomes" id="UP000070063"/>
    </source>
</evidence>
<comment type="caution">
    <text evidence="7">The sequence shown here is derived from an EMBL/GenBank/DDBJ whole genome shotgun (WGS) entry which is preliminary data.</text>
</comment>
<evidence type="ECO:0000259" key="6">
    <source>
        <dbReference type="Pfam" id="PF00350"/>
    </source>
</evidence>
<evidence type="ECO:0000256" key="4">
    <source>
        <dbReference type="ARBA" id="ARBA00023134"/>
    </source>
</evidence>
<evidence type="ECO:0000256" key="5">
    <source>
        <dbReference type="ARBA" id="ARBA00023136"/>
    </source>
</evidence>
<dbReference type="InterPro" id="IPR045063">
    <property type="entry name" value="Dynamin_N"/>
</dbReference>
<feature type="domain" description="Dynamin N-terminal" evidence="6">
    <location>
        <begin position="52"/>
        <end position="204"/>
    </location>
</feature>
<keyword evidence="2" id="KW-0547">Nucleotide-binding</keyword>
<evidence type="ECO:0000256" key="1">
    <source>
        <dbReference type="ARBA" id="ARBA00004370"/>
    </source>
</evidence>
<dbReference type="NCBIfam" id="TIGR00231">
    <property type="entry name" value="small_GTP"/>
    <property type="match status" value="1"/>
</dbReference>
<dbReference type="GO" id="GO:0005525">
    <property type="term" value="F:GTP binding"/>
    <property type="evidence" value="ECO:0007669"/>
    <property type="project" value="UniProtKB-KW"/>
</dbReference>
<dbReference type="InterPro" id="IPR027094">
    <property type="entry name" value="Mitofusin_fam"/>
</dbReference>
<feature type="domain" description="Dynamin N-terminal" evidence="6">
    <location>
        <begin position="600"/>
        <end position="805"/>
    </location>
</feature>
<accession>A0ABD4EET2</accession>
<dbReference type="InterPro" id="IPR005225">
    <property type="entry name" value="Small_GTP-bd"/>
</dbReference>
<dbReference type="EMBL" id="LRQI01000077">
    <property type="protein sequence ID" value="KXA37329.1"/>
    <property type="molecule type" value="Genomic_DNA"/>
</dbReference>
<dbReference type="Pfam" id="PF00350">
    <property type="entry name" value="Dynamin_N"/>
    <property type="match status" value="2"/>
</dbReference>
<keyword evidence="3" id="KW-0378">Hydrolase</keyword>
<dbReference type="PANTHER" id="PTHR10465:SF0">
    <property type="entry name" value="SARCALUMENIN"/>
    <property type="match status" value="1"/>
</dbReference>
<evidence type="ECO:0000256" key="3">
    <source>
        <dbReference type="ARBA" id="ARBA00022801"/>
    </source>
</evidence>
<dbReference type="GO" id="GO:0016020">
    <property type="term" value="C:membrane"/>
    <property type="evidence" value="ECO:0007669"/>
    <property type="project" value="UniProtKB-SubCell"/>
</dbReference>
<keyword evidence="4" id="KW-0342">GTP-binding</keyword>
<dbReference type="AlphaFoldDB" id="A0ABD4EET2"/>
<dbReference type="Proteomes" id="UP000070063">
    <property type="component" value="Unassembled WGS sequence"/>
</dbReference>
<evidence type="ECO:0000313" key="7">
    <source>
        <dbReference type="EMBL" id="KXA37329.1"/>
    </source>
</evidence>